<feature type="compositionally biased region" description="Basic and acidic residues" evidence="1">
    <location>
        <begin position="166"/>
        <end position="183"/>
    </location>
</feature>
<evidence type="ECO:0000313" key="2">
    <source>
        <dbReference type="EMBL" id="CAD7405578.1"/>
    </source>
</evidence>
<dbReference type="EMBL" id="OC319489">
    <property type="protein sequence ID" value="CAD7405578.1"/>
    <property type="molecule type" value="Genomic_DNA"/>
</dbReference>
<feature type="region of interest" description="Disordered" evidence="1">
    <location>
        <begin position="161"/>
        <end position="183"/>
    </location>
</feature>
<protein>
    <submittedName>
        <fullName evidence="2">Uncharacterized protein</fullName>
    </submittedName>
</protein>
<dbReference type="AlphaFoldDB" id="A0A7R9H1F6"/>
<organism evidence="2">
    <name type="scientific">Timema cristinae</name>
    <name type="common">Walking stick</name>
    <dbReference type="NCBI Taxonomy" id="61476"/>
    <lineage>
        <taxon>Eukaryota</taxon>
        <taxon>Metazoa</taxon>
        <taxon>Ecdysozoa</taxon>
        <taxon>Arthropoda</taxon>
        <taxon>Hexapoda</taxon>
        <taxon>Insecta</taxon>
        <taxon>Pterygota</taxon>
        <taxon>Neoptera</taxon>
        <taxon>Polyneoptera</taxon>
        <taxon>Phasmatodea</taxon>
        <taxon>Timematodea</taxon>
        <taxon>Timematoidea</taxon>
        <taxon>Timematidae</taxon>
        <taxon>Timema</taxon>
    </lineage>
</organism>
<proteinExistence type="predicted"/>
<evidence type="ECO:0000256" key="1">
    <source>
        <dbReference type="SAM" id="MobiDB-lite"/>
    </source>
</evidence>
<reference evidence="2" key="1">
    <citation type="submission" date="2020-11" db="EMBL/GenBank/DDBJ databases">
        <authorList>
            <person name="Tran Van P."/>
        </authorList>
    </citation>
    <scope>NUCLEOTIDE SEQUENCE</scope>
</reference>
<accession>A0A7R9H1F6</accession>
<name>A0A7R9H1F6_TIMCR</name>
<sequence length="211" mass="24460">MASSTSCKHSIFIEIRTTLSKPNQDSNPDLPIIGSLIYCKSSALDHAATEERFRRCTLNTSNKYIPDLSVISRPLYCENIASEPVDFNPGIATPFGVPNYQEHVFFLVQELLLSTKFGEPCLSPFDYRDRHVFKCFSRSSEPLIHHEDVAQEETNQWIANSRARLRTRDKDRERNKERERERNGQLVEQAVHCQCSRRDGLSMCYQRRHSH</sequence>
<gene>
    <name evidence="2" type="ORF">TCEB3V08_LOCUS8047</name>
</gene>